<dbReference type="CTD" id="20321744"/>
<evidence type="ECO:0000313" key="2">
    <source>
        <dbReference type="Proteomes" id="UP000054324"/>
    </source>
</evidence>
<proteinExistence type="predicted"/>
<sequence length="84" mass="9074">MAMAYIGQHSCINLSRTEATPHQCPAGHPNGEYIYLPLPVVDTKVFIAMHHLQIRTASGASGTAELKTMQASTVVKMNCSDFIA</sequence>
<organism evidence="1 2">
    <name type="scientific">Opisthorchis viverrini</name>
    <name type="common">Southeast Asian liver fluke</name>
    <dbReference type="NCBI Taxonomy" id="6198"/>
    <lineage>
        <taxon>Eukaryota</taxon>
        <taxon>Metazoa</taxon>
        <taxon>Spiralia</taxon>
        <taxon>Lophotrochozoa</taxon>
        <taxon>Platyhelminthes</taxon>
        <taxon>Trematoda</taxon>
        <taxon>Digenea</taxon>
        <taxon>Opisthorchiida</taxon>
        <taxon>Opisthorchiata</taxon>
        <taxon>Opisthorchiidae</taxon>
        <taxon>Opisthorchis</taxon>
    </lineage>
</organism>
<protein>
    <submittedName>
        <fullName evidence="1">Uncharacterized protein</fullName>
    </submittedName>
</protein>
<dbReference type="EMBL" id="KL596795">
    <property type="protein sequence ID" value="KER24833.1"/>
    <property type="molecule type" value="Genomic_DNA"/>
</dbReference>
<keyword evidence="2" id="KW-1185">Reference proteome</keyword>
<dbReference type="GeneID" id="20321744"/>
<gene>
    <name evidence="1" type="ORF">T265_07565</name>
</gene>
<dbReference type="RefSeq" id="XP_009171386.1">
    <property type="nucleotide sequence ID" value="XM_009173122.1"/>
</dbReference>
<dbReference type="Proteomes" id="UP000054324">
    <property type="component" value="Unassembled WGS sequence"/>
</dbReference>
<dbReference type="AlphaFoldDB" id="A0A074ZCE4"/>
<dbReference type="KEGG" id="ovi:T265_07565"/>
<name>A0A074ZCE4_OPIVI</name>
<evidence type="ECO:0000313" key="1">
    <source>
        <dbReference type="EMBL" id="KER24833.1"/>
    </source>
</evidence>
<accession>A0A074ZCE4</accession>
<reference evidence="1 2" key="1">
    <citation type="submission" date="2013-11" db="EMBL/GenBank/DDBJ databases">
        <title>Opisthorchis viverrini - life in the bile duct.</title>
        <authorList>
            <person name="Young N.D."/>
            <person name="Nagarajan N."/>
            <person name="Lin S.J."/>
            <person name="Korhonen P.K."/>
            <person name="Jex A.R."/>
            <person name="Hall R.S."/>
            <person name="Safavi-Hemami H."/>
            <person name="Kaewkong W."/>
            <person name="Bertrand D."/>
            <person name="Gao S."/>
            <person name="Seet Q."/>
            <person name="Wongkham S."/>
            <person name="Teh B.T."/>
            <person name="Wongkham C."/>
            <person name="Intapan P.M."/>
            <person name="Maleewong W."/>
            <person name="Yang X."/>
            <person name="Hu M."/>
            <person name="Wang Z."/>
            <person name="Hofmann A."/>
            <person name="Sternberg P.W."/>
            <person name="Tan P."/>
            <person name="Wang J."/>
            <person name="Gasser R.B."/>
        </authorList>
    </citation>
    <scope>NUCLEOTIDE SEQUENCE [LARGE SCALE GENOMIC DNA]</scope>
</reference>